<dbReference type="InterPro" id="IPR013986">
    <property type="entry name" value="DExx_box_DNA_helicase_dom_sf"/>
</dbReference>
<evidence type="ECO:0000256" key="9">
    <source>
        <dbReference type="ARBA" id="ARBA00048988"/>
    </source>
</evidence>
<evidence type="ECO:0000256" key="5">
    <source>
        <dbReference type="ARBA" id="ARBA00022840"/>
    </source>
</evidence>
<evidence type="ECO:0000256" key="7">
    <source>
        <dbReference type="ARBA" id="ARBA00034617"/>
    </source>
</evidence>
<evidence type="ECO:0000256" key="10">
    <source>
        <dbReference type="PROSITE-ProRule" id="PRU00560"/>
    </source>
</evidence>
<protein>
    <recommendedName>
        <fullName evidence="8">DNA 3'-5' helicase</fullName>
        <ecNumber evidence="8">5.6.2.4</ecNumber>
    </recommendedName>
</protein>
<organism evidence="12 13">
    <name type="scientific">Lodderomyces beijingensis</name>
    <dbReference type="NCBI Taxonomy" id="1775926"/>
    <lineage>
        <taxon>Eukaryota</taxon>
        <taxon>Fungi</taxon>
        <taxon>Dikarya</taxon>
        <taxon>Ascomycota</taxon>
        <taxon>Saccharomycotina</taxon>
        <taxon>Pichiomycetes</taxon>
        <taxon>Debaryomycetaceae</taxon>
        <taxon>Candida/Lodderomyces clade</taxon>
        <taxon>Lodderomyces</taxon>
    </lineage>
</organism>
<comment type="similarity">
    <text evidence="1">Belongs to the helicase family. UvrD subfamily.</text>
</comment>
<evidence type="ECO:0000256" key="6">
    <source>
        <dbReference type="ARBA" id="ARBA00023235"/>
    </source>
</evidence>
<keyword evidence="4 10" id="KW-0347">Helicase</keyword>
<keyword evidence="5 10" id="KW-0067">ATP-binding</keyword>
<dbReference type="Pfam" id="PF00580">
    <property type="entry name" value="UvrD-helicase"/>
    <property type="match status" value="1"/>
</dbReference>
<dbReference type="InterPro" id="IPR014016">
    <property type="entry name" value="UvrD-like_ATP-bd"/>
</dbReference>
<dbReference type="GeneID" id="92207233"/>
<reference evidence="12 13" key="1">
    <citation type="submission" date="2024-03" db="EMBL/GenBank/DDBJ databases">
        <authorList>
            <person name="Brejova B."/>
        </authorList>
    </citation>
    <scope>NUCLEOTIDE SEQUENCE [LARGE SCALE GENOMIC DNA]</scope>
    <source>
        <strain evidence="12 13">CBS 14171</strain>
    </source>
</reference>
<comment type="catalytic activity">
    <reaction evidence="7">
        <text>Couples ATP hydrolysis with the unwinding of duplex DNA by translocating in the 3'-5' direction.</text>
        <dbReference type="EC" id="5.6.2.4"/>
    </reaction>
</comment>
<sequence length="607" mass="68259">MKVPREKCTLAPTQREAVEHSHEPGTALLIQSGPGCGKSLCITRRIEFLLEKKVAPEEIIILSMTNRAVNALQSAIYDSFGVVADDLVVKTFHSFASSLIDENFHKYFPDRPPRTVVDDGSWKNIADVFNVNVRDLQKAVSESSKRANLNDDPNLGKALKYLEENGMIPFSGLITLAMDLLDVSKAELSSLAKSKVLIIDEFQDMQPNLAKFVKKVAHYGQPKHLTLAGDENQCIYEFLGSTPSMMSDFLRDLEFPYEVVTLKESFRLTPEILSYVNDIYPSQMKSMKNEGVEIMKQGDLCEEIISLMARSGGLLKFSDFAILVRTNSEVDETSRHLSETYGIRCKKFNGLSWLSSELNVYLNILFLFRNSFGSDFALLLLLRKLGLDKRAADEMFTSYSEWNGSSCNKLESFVLENYSTESPPSSLYAKFVKTVQAERANTHTPAAIMGSLTRISQKFGLLIDDGYLHQNLNSFYLSLKYAYSVYLQDTRATFLEYFLHHYFDAEPTLDEESVNISTIHKAKGLEFPVVFVPKQSFSQSRLLYVAASRARNLLYVGGYGHRATEVSEAELQSHMKHIAADLNRAIPTPGNLAAGRRLLSSFKKILC</sequence>
<keyword evidence="3 10" id="KW-0378">Hydrolase</keyword>
<gene>
    <name evidence="12" type="ORF">LODBEIA_P20370</name>
</gene>
<evidence type="ECO:0000256" key="2">
    <source>
        <dbReference type="ARBA" id="ARBA00022741"/>
    </source>
</evidence>
<keyword evidence="6" id="KW-0413">Isomerase</keyword>
<evidence type="ECO:0000256" key="1">
    <source>
        <dbReference type="ARBA" id="ARBA00009922"/>
    </source>
</evidence>
<dbReference type="SUPFAM" id="SSF52540">
    <property type="entry name" value="P-loop containing nucleoside triphosphate hydrolases"/>
    <property type="match status" value="1"/>
</dbReference>
<dbReference type="PANTHER" id="PTHR11070:SF46">
    <property type="entry name" value="ATP-DEPENDENT DNA HELICASE HMI1, MITOCHONDRIAL"/>
    <property type="match status" value="1"/>
</dbReference>
<dbReference type="PROSITE" id="PS51198">
    <property type="entry name" value="UVRD_HELICASE_ATP_BIND"/>
    <property type="match status" value="1"/>
</dbReference>
<feature type="domain" description="UvrD-like helicase ATP-binding" evidence="11">
    <location>
        <begin position="11"/>
        <end position="269"/>
    </location>
</feature>
<dbReference type="InterPro" id="IPR000212">
    <property type="entry name" value="DNA_helicase_UvrD/REP"/>
</dbReference>
<dbReference type="Gene3D" id="1.10.10.160">
    <property type="match status" value="1"/>
</dbReference>
<evidence type="ECO:0000313" key="13">
    <source>
        <dbReference type="Proteomes" id="UP001497383"/>
    </source>
</evidence>
<dbReference type="InterPro" id="IPR014017">
    <property type="entry name" value="DNA_helicase_UvrD-like_C"/>
</dbReference>
<dbReference type="Proteomes" id="UP001497383">
    <property type="component" value="Chromosome 2"/>
</dbReference>
<keyword evidence="2 10" id="KW-0547">Nucleotide-binding</keyword>
<dbReference type="EC" id="5.6.2.4" evidence="8"/>
<accession>A0ABP0ZI26</accession>
<name>A0ABP0ZI26_9ASCO</name>
<dbReference type="RefSeq" id="XP_066828975.1">
    <property type="nucleotide sequence ID" value="XM_066971992.1"/>
</dbReference>
<evidence type="ECO:0000256" key="8">
    <source>
        <dbReference type="ARBA" id="ARBA00034808"/>
    </source>
</evidence>
<proteinExistence type="inferred from homology"/>
<dbReference type="InterPro" id="IPR027417">
    <property type="entry name" value="P-loop_NTPase"/>
</dbReference>
<dbReference type="EMBL" id="OZ022406">
    <property type="protein sequence ID" value="CAK9437659.1"/>
    <property type="molecule type" value="Genomic_DNA"/>
</dbReference>
<feature type="binding site" evidence="10">
    <location>
        <begin position="32"/>
        <end position="39"/>
    </location>
    <ligand>
        <name>ATP</name>
        <dbReference type="ChEBI" id="CHEBI:30616"/>
    </ligand>
</feature>
<evidence type="ECO:0000259" key="11">
    <source>
        <dbReference type="PROSITE" id="PS51198"/>
    </source>
</evidence>
<evidence type="ECO:0000313" key="12">
    <source>
        <dbReference type="EMBL" id="CAK9437659.1"/>
    </source>
</evidence>
<dbReference type="Gene3D" id="1.10.486.10">
    <property type="entry name" value="PCRA, domain 4"/>
    <property type="match status" value="1"/>
</dbReference>
<comment type="catalytic activity">
    <reaction evidence="9">
        <text>ATP + H2O = ADP + phosphate + H(+)</text>
        <dbReference type="Rhea" id="RHEA:13065"/>
        <dbReference type="ChEBI" id="CHEBI:15377"/>
        <dbReference type="ChEBI" id="CHEBI:15378"/>
        <dbReference type="ChEBI" id="CHEBI:30616"/>
        <dbReference type="ChEBI" id="CHEBI:43474"/>
        <dbReference type="ChEBI" id="CHEBI:456216"/>
        <dbReference type="EC" id="5.6.2.4"/>
    </reaction>
</comment>
<dbReference type="PANTHER" id="PTHR11070">
    <property type="entry name" value="UVRD / RECB / PCRA DNA HELICASE FAMILY MEMBER"/>
    <property type="match status" value="1"/>
</dbReference>
<dbReference type="Pfam" id="PF13361">
    <property type="entry name" value="UvrD_C"/>
    <property type="match status" value="1"/>
</dbReference>
<evidence type="ECO:0000256" key="3">
    <source>
        <dbReference type="ARBA" id="ARBA00022801"/>
    </source>
</evidence>
<keyword evidence="13" id="KW-1185">Reference proteome</keyword>
<evidence type="ECO:0000256" key="4">
    <source>
        <dbReference type="ARBA" id="ARBA00022806"/>
    </source>
</evidence>
<dbReference type="Gene3D" id="3.40.50.300">
    <property type="entry name" value="P-loop containing nucleotide triphosphate hydrolases"/>
    <property type="match status" value="2"/>
</dbReference>